<dbReference type="RefSeq" id="WP_118913380.1">
    <property type="nucleotide sequence ID" value="NZ_CBCRVH010000005.1"/>
</dbReference>
<keyword evidence="4 6" id="KW-1133">Transmembrane helix</keyword>
<dbReference type="InterPro" id="IPR001851">
    <property type="entry name" value="ABC_transp_permease"/>
</dbReference>
<dbReference type="Proteomes" id="UP000285376">
    <property type="component" value="Unassembled WGS sequence"/>
</dbReference>
<evidence type="ECO:0000313" key="8">
    <source>
        <dbReference type="Proteomes" id="UP000285376"/>
    </source>
</evidence>
<feature type="transmembrane region" description="Helical" evidence="6">
    <location>
        <begin position="52"/>
        <end position="71"/>
    </location>
</feature>
<dbReference type="CDD" id="cd06580">
    <property type="entry name" value="TM_PBP1_transp_TpRbsC_like"/>
    <property type="match status" value="1"/>
</dbReference>
<keyword evidence="5 6" id="KW-0472">Membrane</keyword>
<dbReference type="EMBL" id="QWLM01000007">
    <property type="protein sequence ID" value="RHW45916.1"/>
    <property type="molecule type" value="Genomic_DNA"/>
</dbReference>
<evidence type="ECO:0000256" key="6">
    <source>
        <dbReference type="SAM" id="Phobius"/>
    </source>
</evidence>
<dbReference type="GO" id="GO:0005886">
    <property type="term" value="C:plasma membrane"/>
    <property type="evidence" value="ECO:0007669"/>
    <property type="project" value="UniProtKB-SubCell"/>
</dbReference>
<feature type="transmembrane region" description="Helical" evidence="6">
    <location>
        <begin position="21"/>
        <end position="40"/>
    </location>
</feature>
<sequence length="415" mass="42559">MSTVAATATQPKRTLGLPRKALLPLALVAVVLGLSILRVATGVNDIDSSNAISAALVAAVPLALAGLGGLWSERAGVVNIGLEGMMIMGSWSAAFAAYHYGPWAGVLGGILGGMLFGLLHAIATVFFGVDHIVSGVAINLLGAGLTKFLAERFFSELPGGGPTQSPSLPDVASVTLPGSSALVDIEKNHWFLVSDVAGILAGLTKDVSLLTLLAIALVIGTIFVLWKTSFGLRLRSCGEAPQAAETLGVNVYLYKTIAVVVSGGLAGLGGGFLAMVASDGFQQGQTGGRGYIGLAAMIFGNWMPIGTALGALLFGYTQALQLRGGDQVHALLLLVGAGVLVGAVWMAVKKRVLHAVILAVAGVLVLMWYFGSDTIDPNLTATAPYVVTLLVMAFASQHLRMPAADGAIYRKGEAG</sequence>
<evidence type="ECO:0000256" key="1">
    <source>
        <dbReference type="ARBA" id="ARBA00004651"/>
    </source>
</evidence>
<feature type="transmembrane region" description="Helical" evidence="6">
    <location>
        <begin position="382"/>
        <end position="401"/>
    </location>
</feature>
<feature type="transmembrane region" description="Helical" evidence="6">
    <location>
        <begin position="207"/>
        <end position="226"/>
    </location>
</feature>
<feature type="transmembrane region" description="Helical" evidence="6">
    <location>
        <begin position="106"/>
        <end position="129"/>
    </location>
</feature>
<gene>
    <name evidence="7" type="ORF">D1832_07920</name>
</gene>
<keyword evidence="3 6" id="KW-0812">Transmembrane</keyword>
<dbReference type="AlphaFoldDB" id="A0A417Z5B9"/>
<organism evidence="7 8">
    <name type="scientific">Dermacoccus abyssi</name>
    <dbReference type="NCBI Taxonomy" id="322596"/>
    <lineage>
        <taxon>Bacteria</taxon>
        <taxon>Bacillati</taxon>
        <taxon>Actinomycetota</taxon>
        <taxon>Actinomycetes</taxon>
        <taxon>Micrococcales</taxon>
        <taxon>Dermacoccaceae</taxon>
        <taxon>Dermacoccus</taxon>
    </lineage>
</organism>
<keyword evidence="2" id="KW-1003">Cell membrane</keyword>
<feature type="transmembrane region" description="Helical" evidence="6">
    <location>
        <begin position="352"/>
        <end position="370"/>
    </location>
</feature>
<comment type="subcellular location">
    <subcellularLocation>
        <location evidence="1">Cell membrane</location>
        <topology evidence="1">Multi-pass membrane protein</topology>
    </subcellularLocation>
</comment>
<feature type="transmembrane region" description="Helical" evidence="6">
    <location>
        <begin position="257"/>
        <end position="278"/>
    </location>
</feature>
<proteinExistence type="predicted"/>
<comment type="caution">
    <text evidence="7">The sequence shown here is derived from an EMBL/GenBank/DDBJ whole genome shotgun (WGS) entry which is preliminary data.</text>
</comment>
<evidence type="ECO:0000313" key="7">
    <source>
        <dbReference type="EMBL" id="RHW45916.1"/>
    </source>
</evidence>
<evidence type="ECO:0000256" key="4">
    <source>
        <dbReference type="ARBA" id="ARBA00022989"/>
    </source>
</evidence>
<dbReference type="GO" id="GO:0022857">
    <property type="term" value="F:transmembrane transporter activity"/>
    <property type="evidence" value="ECO:0007669"/>
    <property type="project" value="InterPro"/>
</dbReference>
<evidence type="ECO:0000256" key="2">
    <source>
        <dbReference type="ARBA" id="ARBA00022475"/>
    </source>
</evidence>
<dbReference type="PANTHER" id="PTHR43370">
    <property type="entry name" value="SUGAR ABC TRANSPORTER INTEGRAL MEMBRANE PROTEIN-RELATED"/>
    <property type="match status" value="1"/>
</dbReference>
<feature type="transmembrane region" description="Helical" evidence="6">
    <location>
        <begin position="290"/>
        <end position="316"/>
    </location>
</feature>
<evidence type="ECO:0000256" key="3">
    <source>
        <dbReference type="ARBA" id="ARBA00022692"/>
    </source>
</evidence>
<feature type="transmembrane region" description="Helical" evidence="6">
    <location>
        <begin position="328"/>
        <end position="345"/>
    </location>
</feature>
<protein>
    <submittedName>
        <fullName evidence="7">ABC transporter permease</fullName>
    </submittedName>
</protein>
<accession>A0A417Z5B9</accession>
<name>A0A417Z5B9_9MICO</name>
<feature type="transmembrane region" description="Helical" evidence="6">
    <location>
        <begin position="78"/>
        <end position="100"/>
    </location>
</feature>
<reference evidence="7 8" key="1">
    <citation type="submission" date="2018-08" db="EMBL/GenBank/DDBJ databases">
        <title>Whole genome sequence analysis of Dermacoccus abyssi bacteria isolated from Deep Mariana trench Micromonospora spp reveals genes involved in the environmental adaptation and production of secondary metabolites.</title>
        <authorList>
            <person name="Abdel-Mageed W.M."/>
            <person name="Lehri B."/>
            <person name="Nouioui I."/>
            <person name="Goodfellow I."/>
            <person name="Jaspars M."/>
            <person name="Karlyshev A."/>
        </authorList>
    </citation>
    <scope>NUCLEOTIDE SEQUENCE [LARGE SCALE GENOMIC DNA]</scope>
    <source>
        <strain evidence="7 8">MT1.1</strain>
    </source>
</reference>
<dbReference type="PANTHER" id="PTHR43370:SF1">
    <property type="entry name" value="GUANOSINE ABC TRANSPORTER PERMEASE PROTEIN NUPQ"/>
    <property type="match status" value="1"/>
</dbReference>
<evidence type="ECO:0000256" key="5">
    <source>
        <dbReference type="ARBA" id="ARBA00023136"/>
    </source>
</evidence>
<dbReference type="Pfam" id="PF02653">
    <property type="entry name" value="BPD_transp_2"/>
    <property type="match status" value="1"/>
</dbReference>